<dbReference type="Gene3D" id="1.10.390.10">
    <property type="entry name" value="Neutral Protease Domain 2"/>
    <property type="match status" value="1"/>
</dbReference>
<evidence type="ECO:0000256" key="9">
    <source>
        <dbReference type="PIRSR" id="PIRSR634016-3"/>
    </source>
</evidence>
<dbReference type="GO" id="GO:0006508">
    <property type="term" value="P:proteolysis"/>
    <property type="evidence" value="ECO:0007669"/>
    <property type="project" value="UniProtKB-KW"/>
</dbReference>
<evidence type="ECO:0000313" key="16">
    <source>
        <dbReference type="Proteomes" id="UP001150904"/>
    </source>
</evidence>
<evidence type="ECO:0000256" key="4">
    <source>
        <dbReference type="ARBA" id="ARBA00022723"/>
    </source>
</evidence>
<dbReference type="GO" id="GO:0005737">
    <property type="term" value="C:cytoplasm"/>
    <property type="evidence" value="ECO:0007669"/>
    <property type="project" value="TreeGrafter"/>
</dbReference>
<keyword evidence="4 9" id="KW-0479">Metal-binding</keyword>
<keyword evidence="3 11" id="KW-0645">Protease</keyword>
<keyword evidence="5 11" id="KW-0378">Hydrolase</keyword>
<feature type="active site" description="Proton acceptor" evidence="8">
    <location>
        <position position="292"/>
    </location>
</feature>
<evidence type="ECO:0000256" key="7">
    <source>
        <dbReference type="ARBA" id="ARBA00023049"/>
    </source>
</evidence>
<dbReference type="InterPro" id="IPR001930">
    <property type="entry name" value="Peptidase_M1"/>
</dbReference>
<evidence type="ECO:0000259" key="13">
    <source>
        <dbReference type="Pfam" id="PF11838"/>
    </source>
</evidence>
<dbReference type="AlphaFoldDB" id="A0A9W9TDE3"/>
<keyword evidence="6 9" id="KW-0862">Zinc</keyword>
<feature type="site" description="Transition state stabilizer" evidence="10">
    <location>
        <position position="377"/>
    </location>
</feature>
<keyword evidence="7 11" id="KW-0482">Metalloprotease</keyword>
<dbReference type="SUPFAM" id="SSF55486">
    <property type="entry name" value="Metalloproteases ('zincins'), catalytic domain"/>
    <property type="match status" value="1"/>
</dbReference>
<protein>
    <recommendedName>
        <fullName evidence="11">Aminopeptidase</fullName>
        <ecNumber evidence="11">3.4.11.-</ecNumber>
    </recommendedName>
</protein>
<dbReference type="SUPFAM" id="SSF63737">
    <property type="entry name" value="Leukotriene A4 hydrolase N-terminal domain"/>
    <property type="match status" value="1"/>
</dbReference>
<evidence type="ECO:0000256" key="1">
    <source>
        <dbReference type="ARBA" id="ARBA00010136"/>
    </source>
</evidence>
<dbReference type="InterPro" id="IPR024571">
    <property type="entry name" value="ERAP1-like_C_dom"/>
</dbReference>
<dbReference type="FunFam" id="1.10.390.10:FF:000001">
    <property type="entry name" value="Aminopeptidase"/>
    <property type="match status" value="1"/>
</dbReference>
<evidence type="ECO:0000256" key="2">
    <source>
        <dbReference type="ARBA" id="ARBA00022438"/>
    </source>
</evidence>
<reference evidence="15" key="2">
    <citation type="journal article" date="2023" name="IMA Fungus">
        <title>Comparative genomic study of the Penicillium genus elucidates a diverse pangenome and 15 lateral gene transfer events.</title>
        <authorList>
            <person name="Petersen C."/>
            <person name="Sorensen T."/>
            <person name="Nielsen M.R."/>
            <person name="Sondergaard T.E."/>
            <person name="Sorensen J.L."/>
            <person name="Fitzpatrick D.A."/>
            <person name="Frisvad J.C."/>
            <person name="Nielsen K.L."/>
        </authorList>
    </citation>
    <scope>NUCLEOTIDE SEQUENCE</scope>
    <source>
        <strain evidence="15">IBT 15544</strain>
    </source>
</reference>
<dbReference type="Gene3D" id="1.25.50.20">
    <property type="match status" value="1"/>
</dbReference>
<dbReference type="Pfam" id="PF11838">
    <property type="entry name" value="ERAP1_C"/>
    <property type="match status" value="1"/>
</dbReference>
<name>A0A9W9TDE3_9EURO</name>
<dbReference type="EC" id="3.4.11.-" evidence="11"/>
<dbReference type="InterPro" id="IPR050344">
    <property type="entry name" value="Peptidase_M1_aminopeptidases"/>
</dbReference>
<dbReference type="GO" id="GO:0043171">
    <property type="term" value="P:peptide catabolic process"/>
    <property type="evidence" value="ECO:0007669"/>
    <property type="project" value="TreeGrafter"/>
</dbReference>
<evidence type="ECO:0000313" key="15">
    <source>
        <dbReference type="EMBL" id="KAJ5218687.1"/>
    </source>
</evidence>
<feature type="domain" description="Aminopeptidase N-like N-terminal" evidence="14">
    <location>
        <begin position="15"/>
        <end position="184"/>
    </location>
</feature>
<evidence type="ECO:0000259" key="12">
    <source>
        <dbReference type="Pfam" id="PF01433"/>
    </source>
</evidence>
<evidence type="ECO:0000256" key="8">
    <source>
        <dbReference type="PIRSR" id="PIRSR634016-1"/>
    </source>
</evidence>
<evidence type="ECO:0000256" key="5">
    <source>
        <dbReference type="ARBA" id="ARBA00022801"/>
    </source>
</evidence>
<feature type="domain" description="ERAP1-like C-terminal" evidence="13">
    <location>
        <begin position="560"/>
        <end position="743"/>
    </location>
</feature>
<dbReference type="InterPro" id="IPR045357">
    <property type="entry name" value="Aminopeptidase_N-like_N"/>
</dbReference>
<keyword evidence="2 11" id="KW-0031">Aminopeptidase</keyword>
<evidence type="ECO:0000256" key="11">
    <source>
        <dbReference type="RuleBase" id="RU364040"/>
    </source>
</evidence>
<dbReference type="Gene3D" id="2.60.40.1730">
    <property type="entry name" value="tricorn interacting facor f3 domain"/>
    <property type="match status" value="1"/>
</dbReference>
<evidence type="ECO:0000259" key="14">
    <source>
        <dbReference type="Pfam" id="PF17900"/>
    </source>
</evidence>
<evidence type="ECO:0000256" key="6">
    <source>
        <dbReference type="ARBA" id="ARBA00022833"/>
    </source>
</evidence>
<comment type="caution">
    <text evidence="15">The sequence shown here is derived from an EMBL/GenBank/DDBJ whole genome shotgun (WGS) entry which is preliminary data.</text>
</comment>
<comment type="similarity">
    <text evidence="1 11">Belongs to the peptidase M1 family.</text>
</comment>
<evidence type="ECO:0000256" key="3">
    <source>
        <dbReference type="ARBA" id="ARBA00022670"/>
    </source>
</evidence>
<dbReference type="GeneID" id="83175149"/>
<dbReference type="InterPro" id="IPR034016">
    <property type="entry name" value="M1_APN-typ"/>
</dbReference>
<feature type="binding site" evidence="9">
    <location>
        <position position="291"/>
    </location>
    <ligand>
        <name>Zn(2+)</name>
        <dbReference type="ChEBI" id="CHEBI:29105"/>
        <note>catalytic</note>
    </ligand>
</feature>
<dbReference type="PRINTS" id="PR00756">
    <property type="entry name" value="ALADIPTASE"/>
</dbReference>
<dbReference type="InterPro" id="IPR014782">
    <property type="entry name" value="Peptidase_M1_dom"/>
</dbReference>
<dbReference type="EMBL" id="JAPQKR010000004">
    <property type="protein sequence ID" value="KAJ5218687.1"/>
    <property type="molecule type" value="Genomic_DNA"/>
</dbReference>
<reference evidence="15" key="1">
    <citation type="submission" date="2022-12" db="EMBL/GenBank/DDBJ databases">
        <authorList>
            <person name="Petersen C."/>
        </authorList>
    </citation>
    <scope>NUCLEOTIDE SEQUENCE</scope>
    <source>
        <strain evidence="15">IBT 15544</strain>
    </source>
</reference>
<organism evidence="15 16">
    <name type="scientific">Penicillium cinerascens</name>
    <dbReference type="NCBI Taxonomy" id="70096"/>
    <lineage>
        <taxon>Eukaryota</taxon>
        <taxon>Fungi</taxon>
        <taxon>Dikarya</taxon>
        <taxon>Ascomycota</taxon>
        <taxon>Pezizomycotina</taxon>
        <taxon>Eurotiomycetes</taxon>
        <taxon>Eurotiomycetidae</taxon>
        <taxon>Eurotiales</taxon>
        <taxon>Aspergillaceae</taxon>
        <taxon>Penicillium</taxon>
    </lineage>
</organism>
<gene>
    <name evidence="15" type="ORF">N7498_000786</name>
</gene>
<feature type="binding site" evidence="9">
    <location>
        <position position="295"/>
    </location>
    <ligand>
        <name>Zn(2+)</name>
        <dbReference type="ChEBI" id="CHEBI:29105"/>
        <note>catalytic</note>
    </ligand>
</feature>
<sequence length="769" mass="86252">MANSKPGRLPADVRPFHYNLTLEPDLERFNFRGGVEIGIHVLKITNSVTLHAGNLVIHNARISGFEIPEKNLIRGKGKDTLTLQLQNSLRAGETVMLSFSFAGVLNTDMAGFYRSVFKDKDGQAHHLAVTQMEPTDARHVFPCFDEPALKATFAITLITASHLQFKQGKKETAFNTTPPMSTYVVAVVVGELVVLQTDIYRVPIRLFAAAGTEIDRLGKFSLELTARTLAFYDEHFGTPFPLPKMDIVAVPDFIGAMENWGLVFYRERDLLFEISETSVSTLQRNVKLVQHELAHQWFGNLVTMEFWNDLWLNEGFATWMAWFACDAFYPEWGIWQIYTAESLQHGLQLDGMRSSHPIQVPIHGDDEIGQIFDDISYSKGACVLQMIAGALGQDVFLQGVRAYIRKYKYENAKTDDLWSALTETSGQDVGRLMHTWTKEVGFPLLLVTEDAINNTIHIRQTRFMMTADLLPSEDESIYSLSLGLRSAAGVNMDAMLTTREGTFTLASLDFFKINANHTGFYRTAYSPERLKKLGEAAVQGFLTVEDRVGLVADAAALTATGRLALIGDKEAQKAAFEMFAQFRAGDRSAIHPDLRAAVFGSVLKFGSTEEYNAVLDIYRTTEDSNERITALAALGHARSPALVQRTTAMLLGDQVRLQDIQAPMTNLGTHPNGIAALWHWITENWSIIKRRLSSGLLILSTVISLCTKGLTTEEQRRNVEEFFEKSKTKGFNNALRNSLDEIQIKIRWIERDAEDVQKWLDNYLETHGS</sequence>
<evidence type="ECO:0000256" key="10">
    <source>
        <dbReference type="PIRSR" id="PIRSR634016-4"/>
    </source>
</evidence>
<dbReference type="GO" id="GO:0070006">
    <property type="term" value="F:metalloaminopeptidase activity"/>
    <property type="evidence" value="ECO:0007669"/>
    <property type="project" value="TreeGrafter"/>
</dbReference>
<dbReference type="PANTHER" id="PTHR11533:SF174">
    <property type="entry name" value="PUROMYCIN-SENSITIVE AMINOPEPTIDASE-RELATED"/>
    <property type="match status" value="1"/>
</dbReference>
<dbReference type="OrthoDB" id="10031169at2759"/>
<dbReference type="GO" id="GO:0008270">
    <property type="term" value="F:zinc ion binding"/>
    <property type="evidence" value="ECO:0007669"/>
    <property type="project" value="UniProtKB-UniRule"/>
</dbReference>
<dbReference type="Proteomes" id="UP001150904">
    <property type="component" value="Unassembled WGS sequence"/>
</dbReference>
<dbReference type="GO" id="GO:0016020">
    <property type="term" value="C:membrane"/>
    <property type="evidence" value="ECO:0007669"/>
    <property type="project" value="TreeGrafter"/>
</dbReference>
<proteinExistence type="inferred from homology"/>
<keyword evidence="16" id="KW-1185">Reference proteome</keyword>
<dbReference type="PANTHER" id="PTHR11533">
    <property type="entry name" value="PROTEASE M1 ZINC METALLOPROTEASE"/>
    <property type="match status" value="1"/>
</dbReference>
<dbReference type="Gene3D" id="2.60.40.1910">
    <property type="match status" value="1"/>
</dbReference>
<accession>A0A9W9TDE3</accession>
<dbReference type="CDD" id="cd09601">
    <property type="entry name" value="M1_APN-Q_like"/>
    <property type="match status" value="1"/>
</dbReference>
<dbReference type="RefSeq" id="XP_058313260.1">
    <property type="nucleotide sequence ID" value="XM_058447849.1"/>
</dbReference>
<comment type="cofactor">
    <cofactor evidence="9 11">
        <name>Zn(2+)</name>
        <dbReference type="ChEBI" id="CHEBI:29105"/>
    </cofactor>
    <text evidence="9 11">Binds 1 zinc ion per subunit.</text>
</comment>
<dbReference type="Pfam" id="PF17900">
    <property type="entry name" value="Peptidase_M1_N"/>
    <property type="match status" value="1"/>
</dbReference>
<dbReference type="Pfam" id="PF01433">
    <property type="entry name" value="Peptidase_M1"/>
    <property type="match status" value="1"/>
</dbReference>
<dbReference type="GO" id="GO:0042277">
    <property type="term" value="F:peptide binding"/>
    <property type="evidence" value="ECO:0007669"/>
    <property type="project" value="TreeGrafter"/>
</dbReference>
<dbReference type="InterPro" id="IPR042097">
    <property type="entry name" value="Aminopeptidase_N-like_N_sf"/>
</dbReference>
<feature type="binding site" evidence="9">
    <location>
        <position position="314"/>
    </location>
    <ligand>
        <name>Zn(2+)</name>
        <dbReference type="ChEBI" id="CHEBI:29105"/>
        <note>catalytic</note>
    </ligand>
</feature>
<feature type="domain" description="Peptidase M1 membrane alanine aminopeptidase" evidence="12">
    <location>
        <begin position="220"/>
        <end position="436"/>
    </location>
</feature>
<dbReference type="InterPro" id="IPR027268">
    <property type="entry name" value="Peptidase_M4/M1_CTD_sf"/>
</dbReference>